<proteinExistence type="inferred from homology"/>
<evidence type="ECO:0000256" key="7">
    <source>
        <dbReference type="PIRNR" id="PIRNR006241"/>
    </source>
</evidence>
<dbReference type="Gene3D" id="3.20.20.150">
    <property type="entry name" value="Divalent-metal-dependent TIM barrel enzymes"/>
    <property type="match status" value="1"/>
</dbReference>
<dbReference type="InterPro" id="IPR026040">
    <property type="entry name" value="HyI-like"/>
</dbReference>
<evidence type="ECO:0000256" key="6">
    <source>
        <dbReference type="ARBA" id="ARBA00023235"/>
    </source>
</evidence>
<evidence type="ECO:0000256" key="1">
    <source>
        <dbReference type="ARBA" id="ARBA00000476"/>
    </source>
</evidence>
<dbReference type="GO" id="GO:0008903">
    <property type="term" value="F:hydroxypyruvate isomerase activity"/>
    <property type="evidence" value="ECO:0007669"/>
    <property type="project" value="UniProtKB-EC"/>
</dbReference>
<dbReference type="Pfam" id="PF01261">
    <property type="entry name" value="AP_endonuc_2"/>
    <property type="match status" value="1"/>
</dbReference>
<dbReference type="InterPro" id="IPR050417">
    <property type="entry name" value="Sugar_Epim/Isomerase"/>
</dbReference>
<organism evidence="9">
    <name type="scientific">Anopheles atroparvus</name>
    <name type="common">European mosquito</name>
    <dbReference type="NCBI Taxonomy" id="41427"/>
    <lineage>
        <taxon>Eukaryota</taxon>
        <taxon>Metazoa</taxon>
        <taxon>Ecdysozoa</taxon>
        <taxon>Arthropoda</taxon>
        <taxon>Hexapoda</taxon>
        <taxon>Insecta</taxon>
        <taxon>Pterygota</taxon>
        <taxon>Neoptera</taxon>
        <taxon>Endopterygota</taxon>
        <taxon>Diptera</taxon>
        <taxon>Nematocera</taxon>
        <taxon>Culicoidea</taxon>
        <taxon>Culicidae</taxon>
        <taxon>Anophelinae</taxon>
        <taxon>Anopheles</taxon>
    </lineage>
</organism>
<evidence type="ECO:0000256" key="2">
    <source>
        <dbReference type="ARBA" id="ARBA00002968"/>
    </source>
</evidence>
<dbReference type="AlphaFoldDB" id="A0A182IWD0"/>
<protein>
    <recommendedName>
        <fullName evidence="5 7">Putative hydroxypyruvate isomerase</fullName>
        <ecNumber evidence="4 7">5.3.1.22</ecNumber>
    </recommendedName>
</protein>
<accession>A0A182IWD0</accession>
<dbReference type="EnsemblMetazoa" id="AATE006747-RA">
    <property type="protein sequence ID" value="AATE006747-PA.1"/>
    <property type="gene ID" value="AATE006747"/>
</dbReference>
<dbReference type="EC" id="5.3.1.22" evidence="4 7"/>
<evidence type="ECO:0000256" key="3">
    <source>
        <dbReference type="ARBA" id="ARBA00005962"/>
    </source>
</evidence>
<dbReference type="PANTHER" id="PTHR43489:SF6">
    <property type="entry name" value="HYDROXYPYRUVATE ISOMERASE-RELATED"/>
    <property type="match status" value="1"/>
</dbReference>
<comment type="similarity">
    <text evidence="3 7">Belongs to the hyi family.</text>
</comment>
<reference evidence="9" key="1">
    <citation type="submission" date="2022-08" db="UniProtKB">
        <authorList>
            <consortium name="EnsemblMetazoa"/>
        </authorList>
    </citation>
    <scope>IDENTIFICATION</scope>
    <source>
        <strain evidence="9">EBRO</strain>
    </source>
</reference>
<sequence length="267" mass="29313">MMTLRFCANLNFMFLEAGHFLERYRAAKLAGFDGVESPFPPEDVSLPALVAVQKETGLKQILMNIALGNAPDGQFGCAALPGREKEFVANLERTVEYAKALGCGKIHMMAGKLEGSSTPEHDSTYLNNLRVAAPILEQNNIIGVIEPINKYAVPGYYLSCYDKAIEMITAVGSPNVKLMYDIYHAQHIRGDITNGIRALGPHIGHVQLAQVPGRNEPSSDGELNFRHILHALATDGRYVDGWVGCEYRPSAGTTAGLGWLRDYGYWQ</sequence>
<keyword evidence="6 7" id="KW-0413">Isomerase</keyword>
<dbReference type="InterPro" id="IPR013022">
    <property type="entry name" value="Xyl_isomerase-like_TIM-brl"/>
</dbReference>
<dbReference type="FunFam" id="3.20.20.150:FF:000007">
    <property type="entry name" value="Hydroxypyruvate isomerase"/>
    <property type="match status" value="1"/>
</dbReference>
<feature type="domain" description="Xylose isomerase-like TIM barrel" evidence="8">
    <location>
        <begin position="25"/>
        <end position="262"/>
    </location>
</feature>
<dbReference type="InterPro" id="IPR036237">
    <property type="entry name" value="Xyl_isomerase-like_sf"/>
</dbReference>
<evidence type="ECO:0000256" key="5">
    <source>
        <dbReference type="ARBA" id="ARBA00017985"/>
    </source>
</evidence>
<dbReference type="STRING" id="41427.A0A182IWD0"/>
<dbReference type="GO" id="GO:0046487">
    <property type="term" value="P:glyoxylate metabolic process"/>
    <property type="evidence" value="ECO:0007669"/>
    <property type="project" value="TreeGrafter"/>
</dbReference>
<evidence type="ECO:0000259" key="8">
    <source>
        <dbReference type="Pfam" id="PF01261"/>
    </source>
</evidence>
<comment type="function">
    <text evidence="2 7">Catalyzes the reversible isomerization between hydroxypyruvate and 2-hydroxy-3-oxopropanoate (also termed tartronate semialdehyde).</text>
</comment>
<dbReference type="SUPFAM" id="SSF51658">
    <property type="entry name" value="Xylose isomerase-like"/>
    <property type="match status" value="1"/>
</dbReference>
<evidence type="ECO:0000313" key="9">
    <source>
        <dbReference type="EnsemblMetazoa" id="AATE006747-PA.1"/>
    </source>
</evidence>
<dbReference type="PIRSF" id="PIRSF006241">
    <property type="entry name" value="HyI"/>
    <property type="match status" value="1"/>
</dbReference>
<dbReference type="VEuPathDB" id="VectorBase:AATE006747"/>
<dbReference type="PANTHER" id="PTHR43489">
    <property type="entry name" value="ISOMERASE"/>
    <property type="match status" value="1"/>
</dbReference>
<name>A0A182IWD0_ANOAO</name>
<evidence type="ECO:0000256" key="4">
    <source>
        <dbReference type="ARBA" id="ARBA00012570"/>
    </source>
</evidence>
<comment type="catalytic activity">
    <reaction evidence="1 7">
        <text>3-hydroxypyruvate = 2-hydroxy-3-oxopropanoate</text>
        <dbReference type="Rhea" id="RHEA:11952"/>
        <dbReference type="ChEBI" id="CHEBI:17180"/>
        <dbReference type="ChEBI" id="CHEBI:57978"/>
        <dbReference type="EC" id="5.3.1.22"/>
    </reaction>
</comment>